<protein>
    <submittedName>
        <fullName evidence="1">Uncharacterized protein</fullName>
    </submittedName>
</protein>
<reference evidence="1 2" key="1">
    <citation type="submission" date="2021-01" db="EMBL/GenBank/DDBJ databases">
        <title>Characterization of a novel blaVMB-2- harboring plasmid in Vibrio diabolicus.</title>
        <authorList>
            <person name="Liu M."/>
        </authorList>
    </citation>
    <scope>NUCLEOTIDE SEQUENCE [LARGE SCALE GENOMIC DNA]</scope>
    <source>
        <strain evidence="1 2">SLV18</strain>
    </source>
</reference>
<evidence type="ECO:0000313" key="2">
    <source>
        <dbReference type="Proteomes" id="UP000596337"/>
    </source>
</evidence>
<accession>A0AA92LY10</accession>
<sequence>MVKNAKVTNKYAIKLESSKIRHFALANRWILVIQFAVLLFEASEYSEHHDAEMVKLVDTLA</sequence>
<organism evidence="1 2">
    <name type="scientific">Vibrio diabolicus</name>
    <dbReference type="NCBI Taxonomy" id="50719"/>
    <lineage>
        <taxon>Bacteria</taxon>
        <taxon>Pseudomonadati</taxon>
        <taxon>Pseudomonadota</taxon>
        <taxon>Gammaproteobacteria</taxon>
        <taxon>Vibrionales</taxon>
        <taxon>Vibrionaceae</taxon>
        <taxon>Vibrio</taxon>
        <taxon>Vibrio diabolicus subgroup</taxon>
    </lineage>
</organism>
<proteinExistence type="predicted"/>
<dbReference type="RefSeq" id="WP_203347698.1">
    <property type="nucleotide sequence ID" value="NZ_CANLMF010000013.1"/>
</dbReference>
<dbReference type="AlphaFoldDB" id="A0AA92LY10"/>
<dbReference type="EMBL" id="CP069197">
    <property type="protein sequence ID" value="QRG85420.1"/>
    <property type="molecule type" value="Genomic_DNA"/>
</dbReference>
<dbReference type="Proteomes" id="UP000596337">
    <property type="component" value="Chromosome 2"/>
</dbReference>
<evidence type="ECO:0000313" key="1">
    <source>
        <dbReference type="EMBL" id="QRG85420.1"/>
    </source>
</evidence>
<name>A0AA92LY10_9VIBR</name>
<gene>
    <name evidence="1" type="ORF">JOS67_17380</name>
</gene>